<dbReference type="EMBL" id="LZYH01000356">
    <property type="protein sequence ID" value="OFC61629.1"/>
    <property type="molecule type" value="Genomic_DNA"/>
</dbReference>
<evidence type="ECO:0000313" key="1">
    <source>
        <dbReference type="EMBL" id="OFC61629.1"/>
    </source>
</evidence>
<evidence type="ECO:0000313" key="2">
    <source>
        <dbReference type="Proteomes" id="UP000175707"/>
    </source>
</evidence>
<dbReference type="AlphaFoldDB" id="A0A1E7YYM7"/>
<gene>
    <name evidence="1" type="ORF">BAE30_04335</name>
</gene>
<name>A0A1E7YYM7_9PROT</name>
<sequence>MMHIDQEKAIKRALELYTTSALDAAFLAVIEQIYPEQKLTLTKAASLLNNDQILDYAAFLYESRTRSDLHRDCRKIPPSAESEREWLLSEDDACMARAIAGVAMEVDNSQ</sequence>
<dbReference type="Proteomes" id="UP000175707">
    <property type="component" value="Unassembled WGS sequence"/>
</dbReference>
<organism evidence="1 2">
    <name type="scientific">Acidithiobacillus caldus</name>
    <dbReference type="NCBI Taxonomy" id="33059"/>
    <lineage>
        <taxon>Bacteria</taxon>
        <taxon>Pseudomonadati</taxon>
        <taxon>Pseudomonadota</taxon>
        <taxon>Acidithiobacillia</taxon>
        <taxon>Acidithiobacillales</taxon>
        <taxon>Acidithiobacillaceae</taxon>
        <taxon>Acidithiobacillus</taxon>
    </lineage>
</organism>
<comment type="caution">
    <text evidence="1">The sequence shown here is derived from an EMBL/GenBank/DDBJ whole genome shotgun (WGS) entry which is preliminary data.</text>
</comment>
<protein>
    <submittedName>
        <fullName evidence="1">Uncharacterized protein</fullName>
    </submittedName>
</protein>
<proteinExistence type="predicted"/>
<accession>A0A1E7YYM7</accession>
<reference evidence="1 2" key="1">
    <citation type="submission" date="2016-06" db="EMBL/GenBank/DDBJ databases">
        <title>Gene turnover analysis identifies the evolutionary adaptation of the extremophile Acidithiobacillus caldus.</title>
        <authorList>
            <person name="Zhang X."/>
        </authorList>
    </citation>
    <scope>NUCLEOTIDE SEQUENCE [LARGE SCALE GENOMIC DNA]</scope>
    <source>
        <strain evidence="1 2">S1</strain>
    </source>
</reference>